<keyword evidence="6" id="KW-1185">Reference proteome</keyword>
<evidence type="ECO:0000256" key="2">
    <source>
        <dbReference type="ARBA" id="ARBA00023125"/>
    </source>
</evidence>
<dbReference type="GO" id="GO:0043200">
    <property type="term" value="P:response to amino acid"/>
    <property type="evidence" value="ECO:0007669"/>
    <property type="project" value="TreeGrafter"/>
</dbReference>
<dbReference type="InterPro" id="IPR019888">
    <property type="entry name" value="Tscrpt_reg_AsnC-like"/>
</dbReference>
<dbReference type="Gene3D" id="3.30.70.920">
    <property type="match status" value="2"/>
</dbReference>
<name>A0A1I5CKV0_9ACTN</name>
<evidence type="ECO:0000256" key="3">
    <source>
        <dbReference type="ARBA" id="ARBA00023163"/>
    </source>
</evidence>
<dbReference type="OrthoDB" id="4050641at2"/>
<proteinExistence type="predicted"/>
<sequence length="349" mass="37285">MPEVVALDEDDLALAEALQRDPRAPWTTVAEVVGTNAVTASRRWERLRTTGAAWVTGTPGPGSHHAQVLAYVDVTCMPSEKTRVAHELARDAHALSVDITAGGRDLLLTVAAVDLPTLGSYLLERLDRVPGVTGTRARIATRLHAEGSTWRLGVLPANGATGAAIPFIRPAVLDEVDRELMSALGEDGRASYAALAAATGISQPTARRRVDRLIGSGAVILRTEVAAPLAGLPVMVVLSADAPAARLDDVASRLGRLRQVRLSATLAGTPSLLVTAWLPSLEEVHRFEQELVHQVPEADVVDRLVVLRSIKRMGRLLDTWGRATGTVRMDVWRPPVPSSPGETDDLVTL</sequence>
<dbReference type="RefSeq" id="WP_075011798.1">
    <property type="nucleotide sequence ID" value="NZ_FOWE01000001.1"/>
</dbReference>
<dbReference type="InterPro" id="IPR036390">
    <property type="entry name" value="WH_DNA-bd_sf"/>
</dbReference>
<dbReference type="AlphaFoldDB" id="A0A1I5CKV0"/>
<dbReference type="SMART" id="SM00344">
    <property type="entry name" value="HTH_ASNC"/>
    <property type="match status" value="1"/>
</dbReference>
<dbReference type="InterPro" id="IPR000485">
    <property type="entry name" value="AsnC-type_HTH_dom"/>
</dbReference>
<dbReference type="EMBL" id="FOWE01000001">
    <property type="protein sequence ID" value="SFN87534.1"/>
    <property type="molecule type" value="Genomic_DNA"/>
</dbReference>
<keyword evidence="2 5" id="KW-0238">DNA-binding</keyword>
<evidence type="ECO:0000259" key="4">
    <source>
        <dbReference type="PROSITE" id="PS50956"/>
    </source>
</evidence>
<gene>
    <name evidence="5" type="ORF">SAMN05660359_00376</name>
</gene>
<keyword evidence="1" id="KW-0805">Transcription regulation</keyword>
<dbReference type="InterPro" id="IPR019885">
    <property type="entry name" value="Tscrpt_reg_HTH_AsnC-type_CS"/>
</dbReference>
<dbReference type="SUPFAM" id="SSF54909">
    <property type="entry name" value="Dimeric alpha+beta barrel"/>
    <property type="match status" value="1"/>
</dbReference>
<dbReference type="InterPro" id="IPR011008">
    <property type="entry name" value="Dimeric_a/b-barrel"/>
</dbReference>
<organism evidence="5 6">
    <name type="scientific">Geodermatophilus obscurus</name>
    <dbReference type="NCBI Taxonomy" id="1861"/>
    <lineage>
        <taxon>Bacteria</taxon>
        <taxon>Bacillati</taxon>
        <taxon>Actinomycetota</taxon>
        <taxon>Actinomycetes</taxon>
        <taxon>Geodermatophilales</taxon>
        <taxon>Geodermatophilaceae</taxon>
        <taxon>Geodermatophilus</taxon>
    </lineage>
</organism>
<evidence type="ECO:0000313" key="6">
    <source>
        <dbReference type="Proteomes" id="UP000183642"/>
    </source>
</evidence>
<evidence type="ECO:0000256" key="1">
    <source>
        <dbReference type="ARBA" id="ARBA00023015"/>
    </source>
</evidence>
<accession>A0A1I5CKV0</accession>
<reference evidence="6" key="1">
    <citation type="submission" date="2016-10" db="EMBL/GenBank/DDBJ databases">
        <authorList>
            <person name="Varghese N."/>
            <person name="Submissions S."/>
        </authorList>
    </citation>
    <scope>NUCLEOTIDE SEQUENCE [LARGE SCALE GENOMIC DNA]</scope>
    <source>
        <strain evidence="6">DSM 43161</strain>
    </source>
</reference>
<dbReference type="InterPro" id="IPR036388">
    <property type="entry name" value="WH-like_DNA-bd_sf"/>
</dbReference>
<dbReference type="PRINTS" id="PR00033">
    <property type="entry name" value="HTHASNC"/>
</dbReference>
<dbReference type="PANTHER" id="PTHR30154:SF34">
    <property type="entry name" value="TRANSCRIPTIONAL REGULATOR AZLB"/>
    <property type="match status" value="1"/>
</dbReference>
<dbReference type="PANTHER" id="PTHR30154">
    <property type="entry name" value="LEUCINE-RESPONSIVE REGULATORY PROTEIN"/>
    <property type="match status" value="1"/>
</dbReference>
<dbReference type="Pfam" id="PF13404">
    <property type="entry name" value="HTH_AsnC-type"/>
    <property type="match status" value="2"/>
</dbReference>
<dbReference type="PROSITE" id="PS50956">
    <property type="entry name" value="HTH_ASNC_2"/>
    <property type="match status" value="1"/>
</dbReference>
<dbReference type="GO" id="GO:0005829">
    <property type="term" value="C:cytosol"/>
    <property type="evidence" value="ECO:0007669"/>
    <property type="project" value="TreeGrafter"/>
</dbReference>
<evidence type="ECO:0000313" key="5">
    <source>
        <dbReference type="EMBL" id="SFN87534.1"/>
    </source>
</evidence>
<protein>
    <submittedName>
        <fullName evidence="5">DNA-binding transcriptional regulator, Lrp family</fullName>
    </submittedName>
</protein>
<dbReference type="SUPFAM" id="SSF46785">
    <property type="entry name" value="Winged helix' DNA-binding domain"/>
    <property type="match status" value="1"/>
</dbReference>
<dbReference type="Gene3D" id="1.10.10.10">
    <property type="entry name" value="Winged helix-like DNA-binding domain superfamily/Winged helix DNA-binding domain"/>
    <property type="match status" value="2"/>
</dbReference>
<keyword evidence="3" id="KW-0804">Transcription</keyword>
<dbReference type="GO" id="GO:0043565">
    <property type="term" value="F:sequence-specific DNA binding"/>
    <property type="evidence" value="ECO:0007669"/>
    <property type="project" value="InterPro"/>
</dbReference>
<dbReference type="Proteomes" id="UP000183642">
    <property type="component" value="Unassembled WGS sequence"/>
</dbReference>
<dbReference type="PROSITE" id="PS00519">
    <property type="entry name" value="HTH_ASNC_1"/>
    <property type="match status" value="1"/>
</dbReference>
<feature type="domain" description="HTH asnC-type" evidence="4">
    <location>
        <begin position="173"/>
        <end position="233"/>
    </location>
</feature>